<protein>
    <recommendedName>
        <fullName evidence="3">protein O-GlcNAc transferase</fullName>
        <ecNumber evidence="3">2.4.1.255</ecNumber>
    </recommendedName>
</protein>
<keyword evidence="11" id="KW-1185">Reference proteome</keyword>
<dbReference type="Proteomes" id="UP000789752">
    <property type="component" value="Unassembled WGS sequence"/>
</dbReference>
<feature type="repeat" description="TPR" evidence="8">
    <location>
        <begin position="307"/>
        <end position="340"/>
    </location>
</feature>
<comment type="caution">
    <text evidence="10">The sequence shown here is derived from an EMBL/GenBank/DDBJ whole genome shotgun (WGS) entry which is preliminary data.</text>
</comment>
<gene>
    <name evidence="10" type="primary">bepA_2</name>
    <name evidence="10" type="ORF">R54767_02503</name>
</gene>
<evidence type="ECO:0000256" key="1">
    <source>
        <dbReference type="ARBA" id="ARBA00004922"/>
    </source>
</evidence>
<dbReference type="PANTHER" id="PTHR44835">
    <property type="entry name" value="UDP-N-ACETYLGLUCOSAMINE--PEPTIDE N-ACETYLGLUCOSAMINYLTRANSFERASE SPINDLY-RELATED"/>
    <property type="match status" value="1"/>
</dbReference>
<dbReference type="EMBL" id="CAJQYY010000013">
    <property type="protein sequence ID" value="CAG4899286.1"/>
    <property type="molecule type" value="Genomic_DNA"/>
</dbReference>
<dbReference type="InterPro" id="IPR029489">
    <property type="entry name" value="OGT/SEC/SPY_C"/>
</dbReference>
<dbReference type="Pfam" id="PF13414">
    <property type="entry name" value="TPR_11"/>
    <property type="match status" value="3"/>
</dbReference>
<organism evidence="10 11">
    <name type="scientific">Paraburkholderia gardini</name>
    <dbReference type="NCBI Taxonomy" id="2823469"/>
    <lineage>
        <taxon>Bacteria</taxon>
        <taxon>Pseudomonadati</taxon>
        <taxon>Pseudomonadota</taxon>
        <taxon>Betaproteobacteria</taxon>
        <taxon>Burkholderiales</taxon>
        <taxon>Burkholderiaceae</taxon>
        <taxon>Paraburkholderia</taxon>
    </lineage>
</organism>
<evidence type="ECO:0000256" key="5">
    <source>
        <dbReference type="ARBA" id="ARBA00022679"/>
    </source>
</evidence>
<evidence type="ECO:0000256" key="4">
    <source>
        <dbReference type="ARBA" id="ARBA00022676"/>
    </source>
</evidence>
<feature type="repeat" description="TPR" evidence="8">
    <location>
        <begin position="173"/>
        <end position="206"/>
    </location>
</feature>
<feature type="repeat" description="TPR" evidence="8">
    <location>
        <begin position="139"/>
        <end position="172"/>
    </location>
</feature>
<evidence type="ECO:0000313" key="10">
    <source>
        <dbReference type="EMBL" id="CAG4899286.1"/>
    </source>
</evidence>
<evidence type="ECO:0000313" key="11">
    <source>
        <dbReference type="Proteomes" id="UP000789752"/>
    </source>
</evidence>
<comment type="pathway">
    <text evidence="1">Protein modification; protein glycosylation.</text>
</comment>
<feature type="repeat" description="TPR" evidence="8">
    <location>
        <begin position="239"/>
        <end position="272"/>
    </location>
</feature>
<feature type="repeat" description="TPR" evidence="8">
    <location>
        <begin position="71"/>
        <end position="104"/>
    </location>
</feature>
<keyword evidence="10" id="KW-0670">Pyruvate</keyword>
<dbReference type="Pfam" id="PF13844">
    <property type="entry name" value="Glyco_transf_41"/>
    <property type="match status" value="2"/>
</dbReference>
<dbReference type="InterPro" id="IPR051939">
    <property type="entry name" value="Glycosyltr_41/O-GlcNAc_trsf"/>
</dbReference>
<dbReference type="Gene3D" id="3.40.50.11380">
    <property type="match status" value="1"/>
</dbReference>
<feature type="domain" description="O-GlcNAc transferase C-terminal" evidence="9">
    <location>
        <begin position="447"/>
        <end position="604"/>
    </location>
</feature>
<feature type="repeat" description="TPR" evidence="8">
    <location>
        <begin position="375"/>
        <end position="408"/>
    </location>
</feature>
<dbReference type="PROSITE" id="PS50005">
    <property type="entry name" value="TPR"/>
    <property type="match status" value="6"/>
</dbReference>
<keyword evidence="6" id="KW-0677">Repeat</keyword>
<dbReference type="InterPro" id="IPR011990">
    <property type="entry name" value="TPR-like_helical_dom_sf"/>
</dbReference>
<reference evidence="10 11" key="1">
    <citation type="submission" date="2021-04" db="EMBL/GenBank/DDBJ databases">
        <authorList>
            <person name="Vanwijnsberghe S."/>
        </authorList>
    </citation>
    <scope>NUCLEOTIDE SEQUENCE [LARGE SCALE GENOMIC DNA]</scope>
    <source>
        <strain evidence="10 11">LMG 32171</strain>
    </source>
</reference>
<keyword evidence="10" id="KW-0378">Hydrolase</keyword>
<dbReference type="Pfam" id="PF14559">
    <property type="entry name" value="TPR_19"/>
    <property type="match status" value="1"/>
</dbReference>
<keyword evidence="10" id="KW-0645">Protease</keyword>
<keyword evidence="7 8" id="KW-0802">TPR repeat</keyword>
<evidence type="ECO:0000256" key="2">
    <source>
        <dbReference type="ARBA" id="ARBA00005386"/>
    </source>
</evidence>
<comment type="similarity">
    <text evidence="2">Belongs to the glycosyltransferase 41 family. O-GlcNAc transferase subfamily.</text>
</comment>
<dbReference type="GO" id="GO:0008233">
    <property type="term" value="F:peptidase activity"/>
    <property type="evidence" value="ECO:0007669"/>
    <property type="project" value="UniProtKB-KW"/>
</dbReference>
<keyword evidence="5" id="KW-0808">Transferase</keyword>
<dbReference type="InterPro" id="IPR019734">
    <property type="entry name" value="TPR_rpt"/>
</dbReference>
<evidence type="ECO:0000256" key="7">
    <source>
        <dbReference type="ARBA" id="ARBA00022803"/>
    </source>
</evidence>
<evidence type="ECO:0000259" key="9">
    <source>
        <dbReference type="Pfam" id="PF13844"/>
    </source>
</evidence>
<proteinExistence type="inferred from homology"/>
<dbReference type="Pfam" id="PF13432">
    <property type="entry name" value="TPR_16"/>
    <property type="match status" value="1"/>
</dbReference>
<dbReference type="RefSeq" id="WP_228978519.1">
    <property type="nucleotide sequence ID" value="NZ_CAJQYY010000013.1"/>
</dbReference>
<evidence type="ECO:0000256" key="3">
    <source>
        <dbReference type="ARBA" id="ARBA00011970"/>
    </source>
</evidence>
<dbReference type="Gene3D" id="3.40.50.2000">
    <property type="entry name" value="Glycogen Phosphorylase B"/>
    <property type="match status" value="1"/>
</dbReference>
<evidence type="ECO:0000256" key="6">
    <source>
        <dbReference type="ARBA" id="ARBA00022737"/>
    </source>
</evidence>
<keyword evidence="4" id="KW-0328">Glycosyltransferase</keyword>
<evidence type="ECO:0000256" key="8">
    <source>
        <dbReference type="PROSITE-ProRule" id="PRU00339"/>
    </source>
</evidence>
<dbReference type="PROSITE" id="PS50293">
    <property type="entry name" value="TPR_REGION"/>
    <property type="match status" value="3"/>
</dbReference>
<dbReference type="Gene3D" id="1.25.40.10">
    <property type="entry name" value="Tetratricopeptide repeat domain"/>
    <property type="match status" value="4"/>
</dbReference>
<dbReference type="GO" id="GO:0006508">
    <property type="term" value="P:proteolysis"/>
    <property type="evidence" value="ECO:0007669"/>
    <property type="project" value="UniProtKB-KW"/>
</dbReference>
<accession>A0ABN7QJT6</accession>
<dbReference type="EC" id="2.4.1.255" evidence="3"/>
<feature type="domain" description="O-GlcNAc transferase C-terminal" evidence="9">
    <location>
        <begin position="622"/>
        <end position="803"/>
    </location>
</feature>
<sequence>MQDNLSLLATALAHHQTGQLTEARALYGQILQVEPDNADALHFLGLLACQLNQHEAGFVLIEQSIAMHPNAIYFNNLGNVQREKGRLEDAIASYRQAMTLKPDYPEAHNNLGNALREAKQLEASIQSCAQAIALRPGYAEAYNNLGNALLDMGELDAAVETYGKAIEYRPDYAEAHNNLGNALRGLQRPDAAIASYRMAVELRPDLRVAHQSLGLMLKARGDLDGAVSSLRRALDLTDAAAHNSLGAMLCDAGDLDAALTHFDQAIALKPDLADAHCNRAGVLRRLGRFNESVQSCTRAIEYAPSLAEAYNVLGGAYFGLKKFEAAASGYRHATELDPGNAEAHHNLAWALMMLEKPDEALTSCRRALFLANNDARMFLTLGEILRAVGDLNGGLAAYRNARDLDPGLDAAHQGVIFSSASAACSSAETLKIDARRYGEHVAARAQPFRHRAKRPAGPLRVGFVSGDLKTHPVAVFLETALEHLNPARVELIAYAAQVSEDATTARLKPYFTAWRDITAMTEQDVAHRIHADGVHILLDLSGYTSSNRLSVFAWKPAPVQVTWLGFFATTGIEAIDYILGDRHVLPVEEESHFVEKPWRLPDSYLCFTPPQPDIAIGPLPMLANGAVTFGCLNSLSKIGDDVVALWSRVLHAAAGSRLLLKAPQLDQQLLRDSISARFARHGVAAERLILVGATPRNVHLDMFNQVDIALDPFPYPGGTTSVEGLWMGVPVLTRRGDRFLSHVGESILNTVGLPQWVAADDDDYVAKAISFAADRTSLGALRAGLRERLLASPLCDAPRFARNLEDAFAAMWNTYASDGSTG</sequence>
<dbReference type="PANTHER" id="PTHR44835:SF1">
    <property type="entry name" value="PROTEIN O-GLCNAC TRANSFERASE"/>
    <property type="match status" value="1"/>
</dbReference>
<dbReference type="SMART" id="SM00028">
    <property type="entry name" value="TPR"/>
    <property type="match status" value="11"/>
</dbReference>
<dbReference type="SUPFAM" id="SSF48452">
    <property type="entry name" value="TPR-like"/>
    <property type="match status" value="2"/>
</dbReference>
<name>A0ABN7QJT6_9BURK</name>